<feature type="transmembrane region" description="Helical" evidence="1">
    <location>
        <begin position="14"/>
        <end position="34"/>
    </location>
</feature>
<evidence type="ECO:0000313" key="2">
    <source>
        <dbReference type="EMBL" id="NOV50636.1"/>
    </source>
</evidence>
<keyword evidence="1" id="KW-0812">Transmembrane</keyword>
<reference evidence="2" key="1">
    <citation type="submission" date="2020-03" db="EMBL/GenBank/DDBJ databases">
        <title>Transcriptomic Profiling of the Digestive Tract of the Rat Flea, Xenopsylla cheopis, Following Blood Feeding and Infection with Yersinia pestis.</title>
        <authorList>
            <person name="Bland D.M."/>
            <person name="Martens C.A."/>
            <person name="Virtaneva K."/>
            <person name="Kanakabandi K."/>
            <person name="Long D."/>
            <person name="Rosenke R."/>
            <person name="Saturday G.A."/>
            <person name="Hoyt F.H."/>
            <person name="Bruno D.P."/>
            <person name="Ribeiro J.M.C."/>
            <person name="Hinnebusch J."/>
        </authorList>
    </citation>
    <scope>NUCLEOTIDE SEQUENCE</scope>
</reference>
<keyword evidence="1" id="KW-0472">Membrane</keyword>
<dbReference type="EMBL" id="GIIL01006910">
    <property type="protein sequence ID" value="NOV50636.1"/>
    <property type="molecule type" value="Transcribed_RNA"/>
</dbReference>
<organism evidence="2">
    <name type="scientific">Xenopsylla cheopis</name>
    <name type="common">Oriental rat flea</name>
    <name type="synonym">Pulex cheopis</name>
    <dbReference type="NCBI Taxonomy" id="163159"/>
    <lineage>
        <taxon>Eukaryota</taxon>
        <taxon>Metazoa</taxon>
        <taxon>Ecdysozoa</taxon>
        <taxon>Arthropoda</taxon>
        <taxon>Hexapoda</taxon>
        <taxon>Insecta</taxon>
        <taxon>Pterygota</taxon>
        <taxon>Neoptera</taxon>
        <taxon>Endopterygota</taxon>
        <taxon>Siphonaptera</taxon>
        <taxon>Pulicidae</taxon>
        <taxon>Xenopsyllinae</taxon>
        <taxon>Xenopsylla</taxon>
    </lineage>
</organism>
<dbReference type="AlphaFoldDB" id="A0A6M2DW97"/>
<evidence type="ECO:0000256" key="1">
    <source>
        <dbReference type="SAM" id="Phobius"/>
    </source>
</evidence>
<keyword evidence="1" id="KW-1133">Transmembrane helix</keyword>
<name>A0A6M2DW97_XENCH</name>
<sequence length="84" mass="9881">MLVLKHWLWPVYEILGWQLCNCAFFLVTLICNVLPNLPSFRQHNNLTFINFLVFIIKILNEVPSSLFNFYHQGVKIETKSNQAV</sequence>
<proteinExistence type="predicted"/>
<protein>
    <submittedName>
        <fullName evidence="2">Putative secreted protein</fullName>
    </submittedName>
</protein>
<accession>A0A6M2DW97</accession>